<gene>
    <name evidence="5" type="primary">AUGUSTUS-3.0.2_00758</name>
    <name evidence="5" type="ORF">TcasGA2_TC000758</name>
</gene>
<comment type="subcellular location">
    <subcellularLocation>
        <location evidence="1">Nucleus</location>
    </subcellularLocation>
</comment>
<dbReference type="GO" id="GO:0016180">
    <property type="term" value="P:snRNA processing"/>
    <property type="evidence" value="ECO:0000318"/>
    <property type="project" value="GO_Central"/>
</dbReference>
<dbReference type="KEGG" id="tca:661534"/>
<proteinExistence type="inferred from homology"/>
<evidence type="ECO:0000256" key="2">
    <source>
        <dbReference type="ARBA" id="ARBA00010391"/>
    </source>
</evidence>
<name>D6WD72_TRICA</name>
<evidence type="ECO:0000256" key="3">
    <source>
        <dbReference type="ARBA" id="ARBA00016811"/>
    </source>
</evidence>
<protein>
    <recommendedName>
        <fullName evidence="3">Integrator complex subunit 10</fullName>
    </recommendedName>
</protein>
<dbReference type="EMBL" id="KQ971312">
    <property type="protein sequence ID" value="EEZ98305.2"/>
    <property type="molecule type" value="Genomic_DNA"/>
</dbReference>
<comment type="similarity">
    <text evidence="2">Belongs to the Integrator subunit 10 family.</text>
</comment>
<dbReference type="GO" id="GO:0032039">
    <property type="term" value="C:integrator complex"/>
    <property type="evidence" value="ECO:0000318"/>
    <property type="project" value="GO_Central"/>
</dbReference>
<organism evidence="5 6">
    <name type="scientific">Tribolium castaneum</name>
    <name type="common">Red flour beetle</name>
    <dbReference type="NCBI Taxonomy" id="7070"/>
    <lineage>
        <taxon>Eukaryota</taxon>
        <taxon>Metazoa</taxon>
        <taxon>Ecdysozoa</taxon>
        <taxon>Arthropoda</taxon>
        <taxon>Hexapoda</taxon>
        <taxon>Insecta</taxon>
        <taxon>Pterygota</taxon>
        <taxon>Neoptera</taxon>
        <taxon>Endopterygota</taxon>
        <taxon>Coleoptera</taxon>
        <taxon>Polyphaga</taxon>
        <taxon>Cucujiformia</taxon>
        <taxon>Tenebrionidae</taxon>
        <taxon>Tenebrionidae incertae sedis</taxon>
        <taxon>Tribolium</taxon>
    </lineage>
</organism>
<reference evidence="5 6" key="1">
    <citation type="journal article" date="2008" name="Nature">
        <title>The genome of the model beetle and pest Tribolium castaneum.</title>
        <authorList>
            <consortium name="Tribolium Genome Sequencing Consortium"/>
            <person name="Richards S."/>
            <person name="Gibbs R.A."/>
            <person name="Weinstock G.M."/>
            <person name="Brown S.J."/>
            <person name="Denell R."/>
            <person name="Beeman R.W."/>
            <person name="Gibbs R."/>
            <person name="Beeman R.W."/>
            <person name="Brown S.J."/>
            <person name="Bucher G."/>
            <person name="Friedrich M."/>
            <person name="Grimmelikhuijzen C.J."/>
            <person name="Klingler M."/>
            <person name="Lorenzen M."/>
            <person name="Richards S."/>
            <person name="Roth S."/>
            <person name="Schroder R."/>
            <person name="Tautz D."/>
            <person name="Zdobnov E.M."/>
            <person name="Muzny D."/>
            <person name="Gibbs R.A."/>
            <person name="Weinstock G.M."/>
            <person name="Attaway T."/>
            <person name="Bell S."/>
            <person name="Buhay C.J."/>
            <person name="Chandrabose M.N."/>
            <person name="Chavez D."/>
            <person name="Clerk-Blankenburg K.P."/>
            <person name="Cree A."/>
            <person name="Dao M."/>
            <person name="Davis C."/>
            <person name="Chacko J."/>
            <person name="Dinh H."/>
            <person name="Dugan-Rocha S."/>
            <person name="Fowler G."/>
            <person name="Garner T.T."/>
            <person name="Garnes J."/>
            <person name="Gnirke A."/>
            <person name="Hawes A."/>
            <person name="Hernandez J."/>
            <person name="Hines S."/>
            <person name="Holder M."/>
            <person name="Hume J."/>
            <person name="Jhangiani S.N."/>
            <person name="Joshi V."/>
            <person name="Khan Z.M."/>
            <person name="Jackson L."/>
            <person name="Kovar C."/>
            <person name="Kowis A."/>
            <person name="Lee S."/>
            <person name="Lewis L.R."/>
            <person name="Margolis J."/>
            <person name="Morgan M."/>
            <person name="Nazareth L.V."/>
            <person name="Nguyen N."/>
            <person name="Okwuonu G."/>
            <person name="Parker D."/>
            <person name="Richards S."/>
            <person name="Ruiz S.J."/>
            <person name="Santibanez J."/>
            <person name="Savard J."/>
            <person name="Scherer S.E."/>
            <person name="Schneider B."/>
            <person name="Sodergren E."/>
            <person name="Tautz D."/>
            <person name="Vattahil S."/>
            <person name="Villasana D."/>
            <person name="White C.S."/>
            <person name="Wright R."/>
            <person name="Park Y."/>
            <person name="Beeman R.W."/>
            <person name="Lord J."/>
            <person name="Oppert B."/>
            <person name="Lorenzen M."/>
            <person name="Brown S."/>
            <person name="Wang L."/>
            <person name="Savard J."/>
            <person name="Tautz D."/>
            <person name="Richards S."/>
            <person name="Weinstock G."/>
            <person name="Gibbs R.A."/>
            <person name="Liu Y."/>
            <person name="Worley K."/>
            <person name="Weinstock G."/>
            <person name="Elsik C.G."/>
            <person name="Reese J.T."/>
            <person name="Elhaik E."/>
            <person name="Landan G."/>
            <person name="Graur D."/>
            <person name="Arensburger P."/>
            <person name="Atkinson P."/>
            <person name="Beeman R.W."/>
            <person name="Beidler J."/>
            <person name="Brown S.J."/>
            <person name="Demuth J.P."/>
            <person name="Drury D.W."/>
            <person name="Du Y.Z."/>
            <person name="Fujiwara H."/>
            <person name="Lorenzen M."/>
            <person name="Maselli V."/>
            <person name="Osanai M."/>
            <person name="Park Y."/>
            <person name="Robertson H.M."/>
            <person name="Tu Z."/>
            <person name="Wang J.J."/>
            <person name="Wang S."/>
            <person name="Richards S."/>
            <person name="Song H."/>
            <person name="Zhang L."/>
            <person name="Sodergren E."/>
            <person name="Werner D."/>
            <person name="Stanke M."/>
            <person name="Morgenstern B."/>
            <person name="Solovyev V."/>
            <person name="Kosarev P."/>
            <person name="Brown G."/>
            <person name="Chen H.C."/>
            <person name="Ermolaeva O."/>
            <person name="Hlavina W."/>
            <person name="Kapustin Y."/>
            <person name="Kiryutin B."/>
            <person name="Kitts P."/>
            <person name="Maglott D."/>
            <person name="Pruitt K."/>
            <person name="Sapojnikov V."/>
            <person name="Souvorov A."/>
            <person name="Mackey A.J."/>
            <person name="Waterhouse R.M."/>
            <person name="Wyder S."/>
            <person name="Zdobnov E.M."/>
            <person name="Zdobnov E.M."/>
            <person name="Wyder S."/>
            <person name="Kriventseva E.V."/>
            <person name="Kadowaki T."/>
            <person name="Bork P."/>
            <person name="Aranda M."/>
            <person name="Bao R."/>
            <person name="Beermann A."/>
            <person name="Berns N."/>
            <person name="Bolognesi R."/>
            <person name="Bonneton F."/>
            <person name="Bopp D."/>
            <person name="Brown S.J."/>
            <person name="Bucher G."/>
            <person name="Butts T."/>
            <person name="Chaumot A."/>
            <person name="Denell R.E."/>
            <person name="Ferrier D.E."/>
            <person name="Friedrich M."/>
            <person name="Gordon C.M."/>
            <person name="Jindra M."/>
            <person name="Klingler M."/>
            <person name="Lan Q."/>
            <person name="Lattorff H.M."/>
            <person name="Laudet V."/>
            <person name="von Levetsow C."/>
            <person name="Liu Z."/>
            <person name="Lutz R."/>
            <person name="Lynch J.A."/>
            <person name="da Fonseca R.N."/>
            <person name="Posnien N."/>
            <person name="Reuter R."/>
            <person name="Roth S."/>
            <person name="Savard J."/>
            <person name="Schinko J.B."/>
            <person name="Schmitt C."/>
            <person name="Schoppmeier M."/>
            <person name="Schroder R."/>
            <person name="Shippy T.D."/>
            <person name="Simonnet F."/>
            <person name="Marques-Souza H."/>
            <person name="Tautz D."/>
            <person name="Tomoyasu Y."/>
            <person name="Trauner J."/>
            <person name="Van der Zee M."/>
            <person name="Vervoort M."/>
            <person name="Wittkopp N."/>
            <person name="Wimmer E.A."/>
            <person name="Yang X."/>
            <person name="Jones A.K."/>
            <person name="Sattelle D.B."/>
            <person name="Ebert P.R."/>
            <person name="Nelson D."/>
            <person name="Scott J.G."/>
            <person name="Beeman R.W."/>
            <person name="Muthukrishnan S."/>
            <person name="Kramer K.J."/>
            <person name="Arakane Y."/>
            <person name="Beeman R.W."/>
            <person name="Zhu Q."/>
            <person name="Hogenkamp D."/>
            <person name="Dixit R."/>
            <person name="Oppert B."/>
            <person name="Jiang H."/>
            <person name="Zou Z."/>
            <person name="Marshall J."/>
            <person name="Elpidina E."/>
            <person name="Vinokurov K."/>
            <person name="Oppert C."/>
            <person name="Zou Z."/>
            <person name="Evans J."/>
            <person name="Lu Z."/>
            <person name="Zhao P."/>
            <person name="Sumathipala N."/>
            <person name="Altincicek B."/>
            <person name="Vilcinskas A."/>
            <person name="Williams M."/>
            <person name="Hultmark D."/>
            <person name="Hetru C."/>
            <person name="Jiang H."/>
            <person name="Grimmelikhuijzen C.J."/>
            <person name="Hauser F."/>
            <person name="Cazzamali G."/>
            <person name="Williamson M."/>
            <person name="Park Y."/>
            <person name="Li B."/>
            <person name="Tanaka Y."/>
            <person name="Predel R."/>
            <person name="Neupert S."/>
            <person name="Schachtner J."/>
            <person name="Verleyen P."/>
            <person name="Raible F."/>
            <person name="Bork P."/>
            <person name="Friedrich M."/>
            <person name="Walden K.K."/>
            <person name="Robertson H.M."/>
            <person name="Angeli S."/>
            <person name="Foret S."/>
            <person name="Bucher G."/>
            <person name="Schuetz S."/>
            <person name="Maleszka R."/>
            <person name="Wimmer E.A."/>
            <person name="Beeman R.W."/>
            <person name="Lorenzen M."/>
            <person name="Tomoyasu Y."/>
            <person name="Miller S.C."/>
            <person name="Grossmann D."/>
            <person name="Bucher G."/>
        </authorList>
    </citation>
    <scope>NUCLEOTIDE SEQUENCE [LARGE SCALE GENOMIC DNA]</scope>
    <source>
        <strain evidence="5 6">Georgia GA2</strain>
    </source>
</reference>
<keyword evidence="6" id="KW-1185">Reference proteome</keyword>
<dbReference type="OMA" id="FYVKMFQ"/>
<dbReference type="STRING" id="7070.D6WD72"/>
<dbReference type="PANTHER" id="PTHR16055">
    <property type="entry name" value="INTEGRATOR COMPLEX SUBUNIT 10"/>
    <property type="match status" value="1"/>
</dbReference>
<reference evidence="5 6" key="2">
    <citation type="journal article" date="2010" name="Nucleic Acids Res.">
        <title>BeetleBase in 2010: revisions to provide comprehensive genomic information for Tribolium castaneum.</title>
        <authorList>
            <person name="Kim H.S."/>
            <person name="Murphy T."/>
            <person name="Xia J."/>
            <person name="Caragea D."/>
            <person name="Park Y."/>
            <person name="Beeman R.W."/>
            <person name="Lorenzen M.D."/>
            <person name="Butcher S."/>
            <person name="Manak J.R."/>
            <person name="Brown S.J."/>
        </authorList>
    </citation>
    <scope>GENOME REANNOTATION</scope>
    <source>
        <strain evidence="5 6">Georgia GA2</strain>
    </source>
</reference>
<evidence type="ECO:0000256" key="4">
    <source>
        <dbReference type="ARBA" id="ARBA00023242"/>
    </source>
</evidence>
<dbReference type="InterPro" id="IPR026164">
    <property type="entry name" value="Int_cplx_su10"/>
</dbReference>
<evidence type="ECO:0000256" key="1">
    <source>
        <dbReference type="ARBA" id="ARBA00004123"/>
    </source>
</evidence>
<evidence type="ECO:0000313" key="6">
    <source>
        <dbReference type="Proteomes" id="UP000007266"/>
    </source>
</evidence>
<evidence type="ECO:0000313" key="5">
    <source>
        <dbReference type="EMBL" id="EEZ98305.2"/>
    </source>
</evidence>
<keyword evidence="4" id="KW-0539">Nucleus</keyword>
<dbReference type="HOGENOM" id="CLU_023740_0_0_1"/>
<dbReference type="Pfam" id="PF21045">
    <property type="entry name" value="INT10"/>
    <property type="match status" value="2"/>
</dbReference>
<dbReference type="OrthoDB" id="18145at2759"/>
<dbReference type="Proteomes" id="UP000007266">
    <property type="component" value="Linkage group 2"/>
</dbReference>
<sequence length="635" mass="73408">MEVDISDEDYVIQRAKSALKTDPLSAKAWMITAKTLYPNNFGVQFEAYCIEKNAGHVKEAAKCFSDLIGKFQQQPELWKEIENVTSALRAESDTNDPEKQFLCEMFKHISSDVQHKLLLCTADHCEDTMEHCRLLLLLLQRFPTAISSYGSRLVDTLLSAEKHSHDGTNPSNAYRKLLVCELLPLLASENAKIDLSPKILQKLLYKSVEFYSTSLSLNPVSLDSESKIEDPWKKLFAVVEFIGKQMEWDPYLISFNNNWSKESYWQKIVSYYQTRANNLDEKQLLFCSSIFFIHCLHEYSASLTPESSPGQPQNTFVLVEAFLDPSLPSPATEPKSKKRKNDDFLFPYISVEKPELKNINSNFLTAVNCWDLFQASEHFQREFFMLNSYLKLESLFTSFVIDYAIYKGKYDDALTYLQKINETNLLLIKYINIAGILYLKKNYRSCFDHILLAIPLLPNNNVGSLSNVLIVGGNQRHLHYLPLTFTAVLQYFIKLLIRCIKENMDKHNYSELAIGHILALVQLDWPQEEEFVPFLMQQIQEHGSFNYILFQNYIINVDILEEITYLWTNQGGQITLDIIPHMGQRRIGTRGADKGAKEEIKQIIRRQVARSNENVSELLIRFLTHERELIFQSLM</sequence>
<dbReference type="eggNOG" id="ENOG502QQ28">
    <property type="taxonomic scope" value="Eukaryota"/>
</dbReference>
<dbReference type="PRINTS" id="PR02106">
    <property type="entry name" value="INTSUBUNIT10"/>
</dbReference>
<dbReference type="AlphaFoldDB" id="D6WD72"/>
<accession>D6WD72</accession>
<dbReference type="PANTHER" id="PTHR16055:SF2">
    <property type="entry name" value="INTEGRATOR COMPLEX SUBUNIT 10"/>
    <property type="match status" value="1"/>
</dbReference>